<dbReference type="EMBL" id="RHFK02000019">
    <property type="protein sequence ID" value="TWW59238.1"/>
    <property type="molecule type" value="Genomic_DNA"/>
</dbReference>
<protein>
    <submittedName>
        <fullName evidence="1">Uncharacterized protein</fullName>
    </submittedName>
</protein>
<sequence>MAGGSTNLLGAAKQHARAVKQFVGRTAQISRNPAGQATPCHIHPYLLDRRPDERQGQVSTKV</sequence>
<evidence type="ECO:0000313" key="1">
    <source>
        <dbReference type="EMBL" id="TWW59238.1"/>
    </source>
</evidence>
<comment type="caution">
    <text evidence="1">The sequence shown here is derived from an EMBL/GenBank/DDBJ whole genome shotgun (WGS) entry which is preliminary data.</text>
</comment>
<organism evidence="1 2">
    <name type="scientific">Takifugu flavidus</name>
    <name type="common">sansaifugu</name>
    <dbReference type="NCBI Taxonomy" id="433684"/>
    <lineage>
        <taxon>Eukaryota</taxon>
        <taxon>Metazoa</taxon>
        <taxon>Chordata</taxon>
        <taxon>Craniata</taxon>
        <taxon>Vertebrata</taxon>
        <taxon>Euteleostomi</taxon>
        <taxon>Actinopterygii</taxon>
        <taxon>Neopterygii</taxon>
        <taxon>Teleostei</taxon>
        <taxon>Neoteleostei</taxon>
        <taxon>Acanthomorphata</taxon>
        <taxon>Eupercaria</taxon>
        <taxon>Tetraodontiformes</taxon>
        <taxon>Tetradontoidea</taxon>
        <taxon>Tetraodontidae</taxon>
        <taxon>Takifugu</taxon>
    </lineage>
</organism>
<dbReference type="AlphaFoldDB" id="A0A5C6MXW9"/>
<name>A0A5C6MXW9_9TELE</name>
<accession>A0A5C6MXW9</accession>
<dbReference type="Proteomes" id="UP000324091">
    <property type="component" value="Chromosome 6"/>
</dbReference>
<reference evidence="1 2" key="1">
    <citation type="submission" date="2019-04" db="EMBL/GenBank/DDBJ databases">
        <title>Chromosome genome assembly for Takifugu flavidus.</title>
        <authorList>
            <person name="Xiao S."/>
        </authorList>
    </citation>
    <scope>NUCLEOTIDE SEQUENCE [LARGE SCALE GENOMIC DNA]</scope>
    <source>
        <strain evidence="1">HTHZ2018</strain>
        <tissue evidence="1">Muscle</tissue>
    </source>
</reference>
<keyword evidence="2" id="KW-1185">Reference proteome</keyword>
<proteinExistence type="predicted"/>
<gene>
    <name evidence="1" type="ORF">D4764_06G0007680</name>
</gene>
<evidence type="ECO:0000313" key="2">
    <source>
        <dbReference type="Proteomes" id="UP000324091"/>
    </source>
</evidence>